<keyword evidence="3" id="KW-1185">Reference proteome</keyword>
<organism evidence="2 3">
    <name type="scientific">Mesorhizobium album</name>
    <dbReference type="NCBI Taxonomy" id="3072314"/>
    <lineage>
        <taxon>Bacteria</taxon>
        <taxon>Pseudomonadati</taxon>
        <taxon>Pseudomonadota</taxon>
        <taxon>Alphaproteobacteria</taxon>
        <taxon>Hyphomicrobiales</taxon>
        <taxon>Phyllobacteriaceae</taxon>
        <taxon>Mesorhizobium</taxon>
    </lineage>
</organism>
<feature type="transmembrane region" description="Helical" evidence="1">
    <location>
        <begin position="70"/>
        <end position="87"/>
    </location>
</feature>
<dbReference type="EMBL" id="JAVIIW010000009">
    <property type="protein sequence ID" value="MDX8478792.1"/>
    <property type="molecule type" value="Genomic_DNA"/>
</dbReference>
<evidence type="ECO:0000256" key="1">
    <source>
        <dbReference type="SAM" id="Phobius"/>
    </source>
</evidence>
<keyword evidence="1" id="KW-0812">Transmembrane</keyword>
<proteinExistence type="predicted"/>
<comment type="caution">
    <text evidence="2">The sequence shown here is derived from an EMBL/GenBank/DDBJ whole genome shotgun (WGS) entry which is preliminary data.</text>
</comment>
<sequence length="96" mass="10422">MAFKLMSPAFDNGTLIPGKEVAVPHYELRHICASDREPAATKASGYTARLAAGCIADMCRKQRLIGSPHALFLLAGTGSLVSNINIVRRNKMLHCR</sequence>
<dbReference type="RefSeq" id="WP_320287169.1">
    <property type="nucleotide sequence ID" value="NZ_JAVIIW010000009.1"/>
</dbReference>
<gene>
    <name evidence="2" type="ORF">RFN28_09915</name>
</gene>
<name>A0ABU4XYQ2_9HYPH</name>
<keyword evidence="1" id="KW-1133">Transmembrane helix</keyword>
<dbReference type="Proteomes" id="UP001287059">
    <property type="component" value="Unassembled WGS sequence"/>
</dbReference>
<protein>
    <submittedName>
        <fullName evidence="2">Uncharacterized protein</fullName>
    </submittedName>
</protein>
<evidence type="ECO:0000313" key="3">
    <source>
        <dbReference type="Proteomes" id="UP001287059"/>
    </source>
</evidence>
<accession>A0ABU4XYQ2</accession>
<reference evidence="2 3" key="1">
    <citation type="submission" date="2023-08" db="EMBL/GenBank/DDBJ databases">
        <title>Implementing the SeqCode for naming new Mesorhizobium species isolated from Vachellia karroo root nodules.</title>
        <authorList>
            <person name="Van Lill M."/>
        </authorList>
    </citation>
    <scope>NUCLEOTIDE SEQUENCE [LARGE SCALE GENOMIC DNA]</scope>
    <source>
        <strain evidence="2 3">VK24D</strain>
    </source>
</reference>
<keyword evidence="1" id="KW-0472">Membrane</keyword>
<evidence type="ECO:0000313" key="2">
    <source>
        <dbReference type="EMBL" id="MDX8478792.1"/>
    </source>
</evidence>